<gene>
    <name evidence="2" type="ORF">HHX48_02935</name>
</gene>
<dbReference type="RefSeq" id="WP_191022131.1">
    <property type="nucleotide sequence ID" value="NZ_JABBXD010000001.1"/>
</dbReference>
<feature type="transmembrane region" description="Helical" evidence="1">
    <location>
        <begin position="21"/>
        <end position="47"/>
    </location>
</feature>
<comment type="caution">
    <text evidence="2">The sequence shown here is derived from an EMBL/GenBank/DDBJ whole genome shotgun (WGS) entry which is preliminary data.</text>
</comment>
<name>A0ABR8LEH3_9ALTE</name>
<keyword evidence="1" id="KW-1133">Transmembrane helix</keyword>
<dbReference type="EMBL" id="JABBXD010000001">
    <property type="protein sequence ID" value="MBD3584688.1"/>
    <property type="molecule type" value="Genomic_DNA"/>
</dbReference>
<sequence length="99" mass="11011">MDSSTSTTITWSMAARVWWSLTWRTLVFIFPAVFIVGLVIGTMMAIADVPPGPYILLAQLAGAIISLVMSIWIIKTLLSKRYSTFSITVTRHQPDGYTD</sequence>
<protein>
    <submittedName>
        <fullName evidence="2">SoxR reducing system RseC family protein</fullName>
    </submittedName>
</protein>
<keyword evidence="1" id="KW-0472">Membrane</keyword>
<proteinExistence type="predicted"/>
<evidence type="ECO:0000313" key="2">
    <source>
        <dbReference type="EMBL" id="MBD3584688.1"/>
    </source>
</evidence>
<keyword evidence="3" id="KW-1185">Reference proteome</keyword>
<dbReference type="Proteomes" id="UP000624419">
    <property type="component" value="Unassembled WGS sequence"/>
</dbReference>
<evidence type="ECO:0000313" key="3">
    <source>
        <dbReference type="Proteomes" id="UP000624419"/>
    </source>
</evidence>
<reference evidence="2 3" key="1">
    <citation type="submission" date="2020-04" db="EMBL/GenBank/DDBJ databases">
        <title>Salinimonas sp. HHU 13199.</title>
        <authorList>
            <person name="Cui X."/>
            <person name="Zhang D."/>
        </authorList>
    </citation>
    <scope>NUCLEOTIDE SEQUENCE [LARGE SCALE GENOMIC DNA]</scope>
    <source>
        <strain evidence="2 3">HHU 13199</strain>
    </source>
</reference>
<feature type="transmembrane region" description="Helical" evidence="1">
    <location>
        <begin position="53"/>
        <end position="74"/>
    </location>
</feature>
<organism evidence="2 3">
    <name type="scientific">Salinimonas profundi</name>
    <dbReference type="NCBI Taxonomy" id="2729140"/>
    <lineage>
        <taxon>Bacteria</taxon>
        <taxon>Pseudomonadati</taxon>
        <taxon>Pseudomonadota</taxon>
        <taxon>Gammaproteobacteria</taxon>
        <taxon>Alteromonadales</taxon>
        <taxon>Alteromonadaceae</taxon>
        <taxon>Alteromonas/Salinimonas group</taxon>
        <taxon>Salinimonas</taxon>
    </lineage>
</organism>
<keyword evidence="1" id="KW-0812">Transmembrane</keyword>
<accession>A0ABR8LEH3</accession>
<evidence type="ECO:0000256" key="1">
    <source>
        <dbReference type="SAM" id="Phobius"/>
    </source>
</evidence>